<keyword evidence="2" id="KW-1185">Reference proteome</keyword>
<dbReference type="Proteomes" id="UP001148838">
    <property type="component" value="Unassembled WGS sequence"/>
</dbReference>
<evidence type="ECO:0000313" key="1">
    <source>
        <dbReference type="EMBL" id="KAJ4430194.1"/>
    </source>
</evidence>
<reference evidence="1 2" key="1">
    <citation type="journal article" date="2022" name="Allergy">
        <title>Genome assembly and annotation of Periplaneta americana reveal a comprehensive cockroach allergen profile.</title>
        <authorList>
            <person name="Wang L."/>
            <person name="Xiong Q."/>
            <person name="Saelim N."/>
            <person name="Wang L."/>
            <person name="Nong W."/>
            <person name="Wan A.T."/>
            <person name="Shi M."/>
            <person name="Liu X."/>
            <person name="Cao Q."/>
            <person name="Hui J.H.L."/>
            <person name="Sookrung N."/>
            <person name="Leung T.F."/>
            <person name="Tungtrongchitr A."/>
            <person name="Tsui S.K.W."/>
        </authorList>
    </citation>
    <scope>NUCLEOTIDE SEQUENCE [LARGE SCALE GENOMIC DNA]</scope>
    <source>
        <strain evidence="1">PWHHKU_190912</strain>
    </source>
</reference>
<evidence type="ECO:0000313" key="2">
    <source>
        <dbReference type="Proteomes" id="UP001148838"/>
    </source>
</evidence>
<proteinExistence type="predicted"/>
<comment type="caution">
    <text evidence="1">The sequence shown here is derived from an EMBL/GenBank/DDBJ whole genome shotgun (WGS) entry which is preliminary data.</text>
</comment>
<organism evidence="1 2">
    <name type="scientific">Periplaneta americana</name>
    <name type="common">American cockroach</name>
    <name type="synonym">Blatta americana</name>
    <dbReference type="NCBI Taxonomy" id="6978"/>
    <lineage>
        <taxon>Eukaryota</taxon>
        <taxon>Metazoa</taxon>
        <taxon>Ecdysozoa</taxon>
        <taxon>Arthropoda</taxon>
        <taxon>Hexapoda</taxon>
        <taxon>Insecta</taxon>
        <taxon>Pterygota</taxon>
        <taxon>Neoptera</taxon>
        <taxon>Polyneoptera</taxon>
        <taxon>Dictyoptera</taxon>
        <taxon>Blattodea</taxon>
        <taxon>Blattoidea</taxon>
        <taxon>Blattidae</taxon>
        <taxon>Blattinae</taxon>
        <taxon>Periplaneta</taxon>
    </lineage>
</organism>
<name>A0ABQ8S823_PERAM</name>
<gene>
    <name evidence="1" type="ORF">ANN_22404</name>
</gene>
<dbReference type="EMBL" id="JAJSOF020000033">
    <property type="protein sequence ID" value="KAJ4430194.1"/>
    <property type="molecule type" value="Genomic_DNA"/>
</dbReference>
<sequence>MQGEWERRTEELQPVKKRIAYYWRCVRRVRIDQSETTIAESSLFSVDEIGNSELVFGEMRPRIGHRLPDIRLTVGENLRKPEPVGKRLSRMSHAGGLTAILPVVLHGCETWTLTLTEEQMPLSVFENKALRKIFRAKRDEVILRRFIDILGYLASEGDEGDNARGTSPGSSTESYPAFAHIELRENPIKKPQTGNLSRPGIEPWPPGFAAKRASRYSTECGSMIGTYAILAHSASTLHRCRCRKEAAAAAAAAASNLPPDFVTV</sequence>
<accession>A0ABQ8S823</accession>
<protein>
    <submittedName>
        <fullName evidence="1">Uncharacterized protein</fullName>
    </submittedName>
</protein>